<comment type="caution">
    <text evidence="1">The sequence shown here is derived from an EMBL/GenBank/DDBJ whole genome shotgun (WGS) entry which is preliminary data.</text>
</comment>
<dbReference type="Gene3D" id="1.10.150.20">
    <property type="entry name" value="5' to 3' exonuclease, C-terminal subdomain"/>
    <property type="match status" value="1"/>
</dbReference>
<evidence type="ECO:0008006" key="3">
    <source>
        <dbReference type="Google" id="ProtNLM"/>
    </source>
</evidence>
<evidence type="ECO:0000313" key="1">
    <source>
        <dbReference type="EMBL" id="GAA1690726.1"/>
    </source>
</evidence>
<dbReference type="RefSeq" id="WP_344490940.1">
    <property type="nucleotide sequence ID" value="NZ_BAAAQF010000022.1"/>
</dbReference>
<name>A0ABN2HNC3_9ACTN</name>
<accession>A0ABN2HNC3</accession>
<organism evidence="1 2">
    <name type="scientific">Glycomyces endophyticus</name>
    <dbReference type="NCBI Taxonomy" id="480996"/>
    <lineage>
        <taxon>Bacteria</taxon>
        <taxon>Bacillati</taxon>
        <taxon>Actinomycetota</taxon>
        <taxon>Actinomycetes</taxon>
        <taxon>Glycomycetales</taxon>
        <taxon>Glycomycetaceae</taxon>
        <taxon>Glycomyces</taxon>
    </lineage>
</organism>
<dbReference type="Proteomes" id="UP001499851">
    <property type="component" value="Unassembled WGS sequence"/>
</dbReference>
<protein>
    <recommendedName>
        <fullName evidence="3">Helix-hairpin-helix domain-containing protein</fullName>
    </recommendedName>
</protein>
<gene>
    <name evidence="1" type="ORF">GCM10009830_43030</name>
</gene>
<proteinExistence type="predicted"/>
<dbReference type="EMBL" id="BAAAQF010000022">
    <property type="protein sequence ID" value="GAA1690726.1"/>
    <property type="molecule type" value="Genomic_DNA"/>
</dbReference>
<keyword evidence="2" id="KW-1185">Reference proteome</keyword>
<sequence length="163" mass="15899">MTTAAHLRTTALTHPGATADGTAYAVAGTVFAALDGDGRAVLRLPAAEAASMAAQEPAAQATGEGVRVDLAGIGGQALNHWVRRAWIAAAPPDLAARATAAAAAAAGEVGDLPKAIGRPATRALAEAGVTTLAQAAAMSDAELAALHGVGPKAVRILREAAGG</sequence>
<evidence type="ECO:0000313" key="2">
    <source>
        <dbReference type="Proteomes" id="UP001499851"/>
    </source>
</evidence>
<reference evidence="1 2" key="1">
    <citation type="journal article" date="2019" name="Int. J. Syst. Evol. Microbiol.">
        <title>The Global Catalogue of Microorganisms (GCM) 10K type strain sequencing project: providing services to taxonomists for standard genome sequencing and annotation.</title>
        <authorList>
            <consortium name="The Broad Institute Genomics Platform"/>
            <consortium name="The Broad Institute Genome Sequencing Center for Infectious Disease"/>
            <person name="Wu L."/>
            <person name="Ma J."/>
        </authorList>
    </citation>
    <scope>NUCLEOTIDE SEQUENCE [LARGE SCALE GENOMIC DNA]</scope>
    <source>
        <strain evidence="1 2">JCM 16001</strain>
    </source>
</reference>